<dbReference type="AlphaFoldDB" id="A0A2P2QTV5"/>
<sequence length="34" mass="4026">MWLRKCCYIVNLNYLGFMVLERGWAAIDCLIFGL</sequence>
<proteinExistence type="predicted"/>
<accession>A0A2P2QTV5</accession>
<evidence type="ECO:0000313" key="1">
    <source>
        <dbReference type="EMBL" id="MBX70433.1"/>
    </source>
</evidence>
<protein>
    <submittedName>
        <fullName evidence="1">Uncharacterized protein</fullName>
    </submittedName>
</protein>
<name>A0A2P2QTV5_RHIMU</name>
<reference evidence="1" key="1">
    <citation type="submission" date="2018-02" db="EMBL/GenBank/DDBJ databases">
        <title>Rhizophora mucronata_Transcriptome.</title>
        <authorList>
            <person name="Meera S.P."/>
            <person name="Sreeshan A."/>
            <person name="Augustine A."/>
        </authorList>
    </citation>
    <scope>NUCLEOTIDE SEQUENCE</scope>
    <source>
        <tissue evidence="1">Leaf</tissue>
    </source>
</reference>
<dbReference type="EMBL" id="GGEC01089949">
    <property type="protein sequence ID" value="MBX70433.1"/>
    <property type="molecule type" value="Transcribed_RNA"/>
</dbReference>
<organism evidence="1">
    <name type="scientific">Rhizophora mucronata</name>
    <name type="common">Asiatic mangrove</name>
    <dbReference type="NCBI Taxonomy" id="61149"/>
    <lineage>
        <taxon>Eukaryota</taxon>
        <taxon>Viridiplantae</taxon>
        <taxon>Streptophyta</taxon>
        <taxon>Embryophyta</taxon>
        <taxon>Tracheophyta</taxon>
        <taxon>Spermatophyta</taxon>
        <taxon>Magnoliopsida</taxon>
        <taxon>eudicotyledons</taxon>
        <taxon>Gunneridae</taxon>
        <taxon>Pentapetalae</taxon>
        <taxon>rosids</taxon>
        <taxon>fabids</taxon>
        <taxon>Malpighiales</taxon>
        <taxon>Rhizophoraceae</taxon>
        <taxon>Rhizophora</taxon>
    </lineage>
</organism>